<accession>A0AAX4HFZ4</accession>
<evidence type="ECO:0000313" key="3">
    <source>
        <dbReference type="Proteomes" id="UP001338582"/>
    </source>
</evidence>
<dbReference type="InterPro" id="IPR009327">
    <property type="entry name" value="Cupin_DUF985"/>
</dbReference>
<dbReference type="KEGG" id="asau:88175991"/>
<dbReference type="EMBL" id="CP138899">
    <property type="protein sequence ID" value="WPK27539.1"/>
    <property type="molecule type" value="Genomic_DNA"/>
</dbReference>
<proteinExistence type="predicted"/>
<dbReference type="PANTHER" id="PTHR33387">
    <property type="entry name" value="RMLC-LIKE JELLY ROLL FOLD PROTEIN"/>
    <property type="match status" value="1"/>
</dbReference>
<protein>
    <recommendedName>
        <fullName evidence="1">DUF985 domain-containing protein</fullName>
    </recommendedName>
</protein>
<dbReference type="InterPro" id="IPR039935">
    <property type="entry name" value="YML079W-like"/>
</dbReference>
<name>A0AAX4HFZ4_9ASCO</name>
<dbReference type="InterPro" id="IPR011051">
    <property type="entry name" value="RmlC_Cupin_sf"/>
</dbReference>
<evidence type="ECO:0000313" key="2">
    <source>
        <dbReference type="EMBL" id="WPK27539.1"/>
    </source>
</evidence>
<reference evidence="2 3" key="1">
    <citation type="submission" date="2023-10" db="EMBL/GenBank/DDBJ databases">
        <title>Draft Genome Sequence of Candida saopaulonensis from a very Premature Infant with Sepsis.</title>
        <authorList>
            <person name="Ning Y."/>
            <person name="Dai R."/>
            <person name="Xiao M."/>
            <person name="Xu Y."/>
            <person name="Yan Q."/>
            <person name="Zhang L."/>
        </authorList>
    </citation>
    <scope>NUCLEOTIDE SEQUENCE [LARGE SCALE GENOMIC DNA]</scope>
    <source>
        <strain evidence="2 3">19XY460</strain>
    </source>
</reference>
<keyword evidence="3" id="KW-1185">Reference proteome</keyword>
<feature type="domain" description="DUF985" evidence="1">
    <location>
        <begin position="7"/>
        <end position="136"/>
    </location>
</feature>
<dbReference type="SUPFAM" id="SSF51182">
    <property type="entry name" value="RmlC-like cupins"/>
    <property type="match status" value="1"/>
</dbReference>
<dbReference type="AlphaFoldDB" id="A0AAX4HFZ4"/>
<dbReference type="Proteomes" id="UP001338582">
    <property type="component" value="Chromosome 6"/>
</dbReference>
<dbReference type="GeneID" id="88175991"/>
<dbReference type="RefSeq" id="XP_062879917.1">
    <property type="nucleotide sequence ID" value="XM_063023847.1"/>
</dbReference>
<organism evidence="2 3">
    <name type="scientific">Australozyma saopauloensis</name>
    <dbReference type="NCBI Taxonomy" id="291208"/>
    <lineage>
        <taxon>Eukaryota</taxon>
        <taxon>Fungi</taxon>
        <taxon>Dikarya</taxon>
        <taxon>Ascomycota</taxon>
        <taxon>Saccharomycotina</taxon>
        <taxon>Pichiomycetes</taxon>
        <taxon>Metschnikowiaceae</taxon>
        <taxon>Australozyma</taxon>
    </lineage>
</organism>
<dbReference type="CDD" id="cd06121">
    <property type="entry name" value="cupin_YML079wp"/>
    <property type="match status" value="1"/>
</dbReference>
<dbReference type="InterPro" id="IPR014710">
    <property type="entry name" value="RmlC-like_jellyroll"/>
</dbReference>
<evidence type="ECO:0000259" key="1">
    <source>
        <dbReference type="Pfam" id="PF06172"/>
    </source>
</evidence>
<sequence>MTSLLEYVSILDLLPHPDGGYFKETGRSSQVTKSATGLDVPLFTNIHFLLVEKHPSFYHQIKSDEVWYYHDGQTLTVHCIFPNGDYKEVKLGRDVKNGEVLQFEVPSGVIFASSVEKEWALVSCMVSPGFDFREFRSFSRAELLEKFPEHEESINKLTRDE</sequence>
<dbReference type="PANTHER" id="PTHR33387:SF3">
    <property type="entry name" value="DUF985 DOMAIN-CONTAINING PROTEIN"/>
    <property type="match status" value="1"/>
</dbReference>
<dbReference type="Pfam" id="PF06172">
    <property type="entry name" value="Cupin_5"/>
    <property type="match status" value="1"/>
</dbReference>
<gene>
    <name evidence="2" type="ORF">PUMCH_004931</name>
</gene>
<dbReference type="Gene3D" id="2.60.120.10">
    <property type="entry name" value="Jelly Rolls"/>
    <property type="match status" value="1"/>
</dbReference>